<organism evidence="1 2">
    <name type="scientific">Lactuca sativa</name>
    <name type="common">Garden lettuce</name>
    <dbReference type="NCBI Taxonomy" id="4236"/>
    <lineage>
        <taxon>Eukaryota</taxon>
        <taxon>Viridiplantae</taxon>
        <taxon>Streptophyta</taxon>
        <taxon>Embryophyta</taxon>
        <taxon>Tracheophyta</taxon>
        <taxon>Spermatophyta</taxon>
        <taxon>Magnoliopsida</taxon>
        <taxon>eudicotyledons</taxon>
        <taxon>Gunneridae</taxon>
        <taxon>Pentapetalae</taxon>
        <taxon>asterids</taxon>
        <taxon>campanulids</taxon>
        <taxon>Asterales</taxon>
        <taxon>Asteraceae</taxon>
        <taxon>Cichorioideae</taxon>
        <taxon>Cichorieae</taxon>
        <taxon>Lactucinae</taxon>
        <taxon>Lactuca</taxon>
    </lineage>
</organism>
<proteinExistence type="predicted"/>
<evidence type="ECO:0000313" key="1">
    <source>
        <dbReference type="EMBL" id="KAJ0189682.1"/>
    </source>
</evidence>
<protein>
    <recommendedName>
        <fullName evidence="3">Retrotransposon gag domain-containing protein</fullName>
    </recommendedName>
</protein>
<dbReference type="EMBL" id="NBSK02000008">
    <property type="protein sequence ID" value="KAJ0189682.1"/>
    <property type="molecule type" value="Genomic_DNA"/>
</dbReference>
<evidence type="ECO:0008006" key="3">
    <source>
        <dbReference type="Google" id="ProtNLM"/>
    </source>
</evidence>
<keyword evidence="2" id="KW-1185">Reference proteome</keyword>
<comment type="caution">
    <text evidence="1">The sequence shown here is derived from an EMBL/GenBank/DDBJ whole genome shotgun (WGS) entry which is preliminary data.</text>
</comment>
<gene>
    <name evidence="1" type="ORF">LSAT_V11C800413910</name>
</gene>
<dbReference type="PANTHER" id="PTHR47481">
    <property type="match status" value="1"/>
</dbReference>
<dbReference type="PANTHER" id="PTHR47481:SF40">
    <property type="entry name" value="RETROTRANSPOSON GAG DOMAIN-CONTAINING PROTEIN"/>
    <property type="match status" value="1"/>
</dbReference>
<dbReference type="Proteomes" id="UP000235145">
    <property type="component" value="Unassembled WGS sequence"/>
</dbReference>
<accession>A0A9R1ULA4</accession>
<name>A0A9R1ULA4_LACSA</name>
<dbReference type="Pfam" id="PF14223">
    <property type="entry name" value="Retrotran_gag_2"/>
    <property type="match status" value="1"/>
</dbReference>
<evidence type="ECO:0000313" key="2">
    <source>
        <dbReference type="Proteomes" id="UP000235145"/>
    </source>
</evidence>
<reference evidence="1 2" key="1">
    <citation type="journal article" date="2017" name="Nat. Commun.">
        <title>Genome assembly with in vitro proximity ligation data and whole-genome triplication in lettuce.</title>
        <authorList>
            <person name="Reyes-Chin-Wo S."/>
            <person name="Wang Z."/>
            <person name="Yang X."/>
            <person name="Kozik A."/>
            <person name="Arikit S."/>
            <person name="Song C."/>
            <person name="Xia L."/>
            <person name="Froenicke L."/>
            <person name="Lavelle D.O."/>
            <person name="Truco M.J."/>
            <person name="Xia R."/>
            <person name="Zhu S."/>
            <person name="Xu C."/>
            <person name="Xu H."/>
            <person name="Xu X."/>
            <person name="Cox K."/>
            <person name="Korf I."/>
            <person name="Meyers B.C."/>
            <person name="Michelmore R.W."/>
        </authorList>
    </citation>
    <scope>NUCLEOTIDE SEQUENCE [LARGE SCALE GENOMIC DNA]</scope>
    <source>
        <strain evidence="2">cv. Salinas</strain>
        <tissue evidence="1">Seedlings</tissue>
    </source>
</reference>
<sequence>MTSSTSSSSTIAPTAQQLVYAVTNVYNQFSFKLTSDGSKYKLWCRIFKDICTGAKVFGHITGTSKPTGKDDEDWASIDSKVKSWFYSTCDPSVLQVITIDSCTTKDMWDNLHEYFLNNKMPWMLQLQEQFRNTKKGASSIHEYCHTLKHLADTLHDVDSDISELELVMQILRGLPPPTKALWM</sequence>
<dbReference type="AlphaFoldDB" id="A0A9R1ULA4"/>